<dbReference type="PATRIC" id="fig|571915.4.peg.3147"/>
<gene>
    <name evidence="2" type="ORF">CMUST_14640</name>
</gene>
<organism evidence="2 3">
    <name type="scientific">Corynebacterium mustelae</name>
    <dbReference type="NCBI Taxonomy" id="571915"/>
    <lineage>
        <taxon>Bacteria</taxon>
        <taxon>Bacillati</taxon>
        <taxon>Actinomycetota</taxon>
        <taxon>Actinomycetes</taxon>
        <taxon>Mycobacteriales</taxon>
        <taxon>Corynebacteriaceae</taxon>
        <taxon>Corynebacterium</taxon>
    </lineage>
</organism>
<dbReference type="RefSeq" id="WP_047263094.1">
    <property type="nucleotide sequence ID" value="NZ_CP011542.1"/>
</dbReference>
<keyword evidence="1" id="KW-0812">Transmembrane</keyword>
<protein>
    <recommendedName>
        <fullName evidence="4">TadE-like protein</fullName>
    </recommendedName>
</protein>
<evidence type="ECO:0000313" key="3">
    <source>
        <dbReference type="Proteomes" id="UP000035199"/>
    </source>
</evidence>
<feature type="transmembrane region" description="Helical" evidence="1">
    <location>
        <begin position="20"/>
        <end position="45"/>
    </location>
</feature>
<reference evidence="3" key="2">
    <citation type="submission" date="2015-05" db="EMBL/GenBank/DDBJ databases">
        <title>Complete genome sequence of Corynebacterium mustelae DSM 45274, isolated from various tissues of a male ferret with lethal sepsis.</title>
        <authorList>
            <person name="Ruckert C."/>
            <person name="Albersmeier A."/>
            <person name="Winkler A."/>
            <person name="Tauch A."/>
        </authorList>
    </citation>
    <scope>NUCLEOTIDE SEQUENCE [LARGE SCALE GENOMIC DNA]</scope>
    <source>
        <strain evidence="3">DSM 45274</strain>
    </source>
</reference>
<evidence type="ECO:0000256" key="1">
    <source>
        <dbReference type="SAM" id="Phobius"/>
    </source>
</evidence>
<dbReference type="EMBL" id="CP011542">
    <property type="protein sequence ID" value="AKK07221.1"/>
    <property type="molecule type" value="Genomic_DNA"/>
</dbReference>
<evidence type="ECO:0000313" key="2">
    <source>
        <dbReference type="EMBL" id="AKK07221.1"/>
    </source>
</evidence>
<sequence length="102" mass="10387">MRNVGVIFTEDEGSTTVETAIALSALIVVFSLMVAGIMTLAAYLSAIDIAGAAARAYAIGTDYQPPRGTITVTEHAGLATASAAVPAPLGTMTAQAIFPMEQ</sequence>
<dbReference type="AlphaFoldDB" id="A0A0G3H1E9"/>
<reference evidence="2 3" key="1">
    <citation type="journal article" date="2015" name="Genome Announc.">
        <title>Complete Genome Sequence of the Type Strain Corynebacterium mustelae DSM 45274, Isolated from Various Tissues of a Male Ferret with Lethal Sepsis.</title>
        <authorList>
            <person name="Ruckert C."/>
            <person name="Eimer J."/>
            <person name="Winkler A."/>
            <person name="Tauch A."/>
        </authorList>
    </citation>
    <scope>NUCLEOTIDE SEQUENCE [LARGE SCALE GENOMIC DNA]</scope>
    <source>
        <strain evidence="2 3">DSM 45274</strain>
    </source>
</reference>
<dbReference type="STRING" id="571915.CMUST_14640"/>
<dbReference type="Proteomes" id="UP000035199">
    <property type="component" value="Chromosome"/>
</dbReference>
<evidence type="ECO:0008006" key="4">
    <source>
        <dbReference type="Google" id="ProtNLM"/>
    </source>
</evidence>
<keyword evidence="3" id="KW-1185">Reference proteome</keyword>
<accession>A0A0G3H1E9</accession>
<keyword evidence="1" id="KW-1133">Transmembrane helix</keyword>
<keyword evidence="1" id="KW-0472">Membrane</keyword>
<name>A0A0G3H1E9_9CORY</name>
<dbReference type="KEGG" id="cmv:CMUST_14640"/>
<proteinExistence type="predicted"/>